<dbReference type="PANTHER" id="PTHR21299:SF1">
    <property type="entry name" value="PANTOATE--BETA-ALANINE LIGASE"/>
    <property type="match status" value="1"/>
</dbReference>
<dbReference type="EMBL" id="CP054003">
    <property type="protein sequence ID" value="QKH84862.1"/>
    <property type="molecule type" value="Genomic_DNA"/>
</dbReference>
<comment type="catalytic activity">
    <reaction evidence="7 8">
        <text>(R)-pantoate + beta-alanine + ATP = (R)-pantothenate + AMP + diphosphate + H(+)</text>
        <dbReference type="Rhea" id="RHEA:10912"/>
        <dbReference type="ChEBI" id="CHEBI:15378"/>
        <dbReference type="ChEBI" id="CHEBI:15980"/>
        <dbReference type="ChEBI" id="CHEBI:29032"/>
        <dbReference type="ChEBI" id="CHEBI:30616"/>
        <dbReference type="ChEBI" id="CHEBI:33019"/>
        <dbReference type="ChEBI" id="CHEBI:57966"/>
        <dbReference type="ChEBI" id="CHEBI:456215"/>
        <dbReference type="EC" id="6.3.2.1"/>
    </reaction>
</comment>
<dbReference type="HAMAP" id="MF_00158">
    <property type="entry name" value="PanC"/>
    <property type="match status" value="1"/>
</dbReference>
<evidence type="ECO:0000256" key="5">
    <source>
        <dbReference type="ARBA" id="ARBA00022741"/>
    </source>
</evidence>
<dbReference type="Gene3D" id="3.30.1300.10">
    <property type="entry name" value="Pantoate-beta-alanine ligase, C-terminal domain"/>
    <property type="match status" value="1"/>
</dbReference>
<reference evidence="9 10" key="1">
    <citation type="submission" date="2020-05" db="EMBL/GenBank/DDBJ databases">
        <title>FDA dAtabase for Regulatory Grade micrObial Sequences (FDA-ARGOS): Supporting development and validation of Infectious Disease Dx tests.</title>
        <authorList>
            <person name="Bojja K."/>
            <person name="Kessler A."/>
            <person name="Tallon L."/>
            <person name="Sadzewicz L."/>
            <person name="Zhao X."/>
            <person name="Vavikolanu K."/>
            <person name="Mehta A."/>
            <person name="Aluvathingal J."/>
            <person name="Nadendla S."/>
            <person name="Myers T."/>
            <person name="Yan Y."/>
            <person name="Sichtig H."/>
        </authorList>
    </citation>
    <scope>NUCLEOTIDE SEQUENCE [LARGE SCALE GENOMIC DNA]</scope>
    <source>
        <strain evidence="9 10">FDAARGOS_763</strain>
    </source>
</reference>
<protein>
    <recommendedName>
        <fullName evidence="8">Pantothenate synthetase</fullName>
        <shortName evidence="8">PS</shortName>
        <ecNumber evidence="8">6.3.2.1</ecNumber>
    </recommendedName>
    <alternativeName>
        <fullName evidence="8">Pantoate--beta-alanine ligase</fullName>
    </alternativeName>
    <alternativeName>
        <fullName evidence="8">Pantoate-activating enzyme</fullName>
    </alternativeName>
</protein>
<dbReference type="FunFam" id="3.40.50.620:FF:000013">
    <property type="entry name" value="Pantothenate synthetase"/>
    <property type="match status" value="1"/>
</dbReference>
<feature type="binding site" evidence="8">
    <location>
        <position position="153"/>
    </location>
    <ligand>
        <name>(R)-pantoate</name>
        <dbReference type="ChEBI" id="CHEBI:15980"/>
    </ligand>
</feature>
<feature type="active site" description="Proton donor" evidence="8">
    <location>
        <position position="37"/>
    </location>
</feature>
<evidence type="ECO:0000256" key="2">
    <source>
        <dbReference type="ARBA" id="ARBA00009256"/>
    </source>
</evidence>
<comment type="similarity">
    <text evidence="2 8">Belongs to the pantothenate synthetase family.</text>
</comment>
<comment type="subcellular location">
    <subcellularLocation>
        <location evidence="8">Cytoplasm</location>
    </subcellularLocation>
</comment>
<dbReference type="Pfam" id="PF02569">
    <property type="entry name" value="Pantoate_ligase"/>
    <property type="match status" value="1"/>
</dbReference>
<dbReference type="GO" id="GO:0005524">
    <property type="term" value="F:ATP binding"/>
    <property type="evidence" value="ECO:0007669"/>
    <property type="project" value="UniProtKB-KW"/>
</dbReference>
<feature type="binding site" evidence="8">
    <location>
        <begin position="30"/>
        <end position="37"/>
    </location>
    <ligand>
        <name>ATP</name>
        <dbReference type="ChEBI" id="CHEBI:30616"/>
    </ligand>
</feature>
<comment type="function">
    <text evidence="8">Catalyzes the condensation of pantoate with beta-alanine in an ATP-dependent reaction via a pantoyl-adenylate intermediate.</text>
</comment>
<dbReference type="SUPFAM" id="SSF52374">
    <property type="entry name" value="Nucleotidylyl transferase"/>
    <property type="match status" value="1"/>
</dbReference>
<dbReference type="InterPro" id="IPR003721">
    <property type="entry name" value="Pantoate_ligase"/>
</dbReference>
<feature type="binding site" evidence="8">
    <location>
        <position position="176"/>
    </location>
    <ligand>
        <name>ATP</name>
        <dbReference type="ChEBI" id="CHEBI:30616"/>
    </ligand>
</feature>
<keyword evidence="4 8" id="KW-0566">Pantothenate biosynthesis</keyword>
<keyword evidence="5 8" id="KW-0547">Nucleotide-binding</keyword>
<evidence type="ECO:0000313" key="9">
    <source>
        <dbReference type="EMBL" id="QKH84862.1"/>
    </source>
</evidence>
<name>A0AAP9NCJ3_BACFG</name>
<evidence type="ECO:0000256" key="7">
    <source>
        <dbReference type="ARBA" id="ARBA00048258"/>
    </source>
</evidence>
<dbReference type="NCBIfam" id="TIGR00018">
    <property type="entry name" value="panC"/>
    <property type="match status" value="1"/>
</dbReference>
<dbReference type="CDD" id="cd00560">
    <property type="entry name" value="PanC"/>
    <property type="match status" value="1"/>
</dbReference>
<feature type="binding site" evidence="8">
    <location>
        <position position="61"/>
    </location>
    <ligand>
        <name>beta-alanine</name>
        <dbReference type="ChEBI" id="CHEBI:57966"/>
    </ligand>
</feature>
<feature type="binding site" evidence="8">
    <location>
        <begin position="147"/>
        <end position="150"/>
    </location>
    <ligand>
        <name>ATP</name>
        <dbReference type="ChEBI" id="CHEBI:30616"/>
    </ligand>
</feature>
<keyword evidence="3 8" id="KW-0436">Ligase</keyword>
<dbReference type="GO" id="GO:0004592">
    <property type="term" value="F:pantoate-beta-alanine ligase activity"/>
    <property type="evidence" value="ECO:0007669"/>
    <property type="project" value="UniProtKB-UniRule"/>
</dbReference>
<dbReference type="InterPro" id="IPR042176">
    <property type="entry name" value="Pantoate_ligase_C"/>
</dbReference>
<dbReference type="PANTHER" id="PTHR21299">
    <property type="entry name" value="CYTIDYLATE KINASE/PANTOATE-BETA-ALANINE LIGASE"/>
    <property type="match status" value="1"/>
</dbReference>
<keyword evidence="6 8" id="KW-0067">ATP-binding</keyword>
<evidence type="ECO:0000256" key="8">
    <source>
        <dbReference type="HAMAP-Rule" id="MF_00158"/>
    </source>
</evidence>
<feature type="binding site" evidence="8">
    <location>
        <position position="61"/>
    </location>
    <ligand>
        <name>(R)-pantoate</name>
        <dbReference type="ChEBI" id="CHEBI:15980"/>
    </ligand>
</feature>
<dbReference type="AlphaFoldDB" id="A0AAP9NCJ3"/>
<proteinExistence type="inferred from homology"/>
<dbReference type="InterPro" id="IPR014729">
    <property type="entry name" value="Rossmann-like_a/b/a_fold"/>
</dbReference>
<dbReference type="Proteomes" id="UP000501467">
    <property type="component" value="Chromosome"/>
</dbReference>
<sequence length="282" mass="31489">MKVIHTIKDLQAELSVLKAQGKKVGLVPTMGALHAGHASLVKRSVNENEVTVVSVFVNPTQFNDKNDLVKYPRTLDADCKLLEACGATYTFAPSVEEMYPEPDTRQFSYAPLDTVMEGAFRPGHFNGVCQIVSKLFEVVKPHRAYFGEKDFQQLAIIREMVRQMQFDLEIVGCPIVREEDGLALSSRNARLSAEERENALKISQTLFKSRTFAATHTVSETQKFVEDAIAAAPGLRLEYFEIVDGNTLQKVGNWDQTSYAVGCITVFCGDVRLIDNIKYKES</sequence>
<feature type="binding site" evidence="8">
    <location>
        <begin position="184"/>
        <end position="187"/>
    </location>
    <ligand>
        <name>ATP</name>
        <dbReference type="ChEBI" id="CHEBI:30616"/>
    </ligand>
</feature>
<comment type="pathway">
    <text evidence="1 8">Cofactor biosynthesis; (R)-pantothenate biosynthesis; (R)-pantothenate from (R)-pantoate and beta-alanine: step 1/1.</text>
</comment>
<comment type="subunit">
    <text evidence="8">Homodimer.</text>
</comment>
<gene>
    <name evidence="8" type="primary">panC</name>
    <name evidence="9" type="ORF">FOC69_11010</name>
</gene>
<evidence type="ECO:0000313" key="10">
    <source>
        <dbReference type="Proteomes" id="UP000501467"/>
    </source>
</evidence>
<organism evidence="9 10">
    <name type="scientific">Bacteroides fragilis</name>
    <dbReference type="NCBI Taxonomy" id="817"/>
    <lineage>
        <taxon>Bacteria</taxon>
        <taxon>Pseudomonadati</taxon>
        <taxon>Bacteroidota</taxon>
        <taxon>Bacteroidia</taxon>
        <taxon>Bacteroidales</taxon>
        <taxon>Bacteroidaceae</taxon>
        <taxon>Bacteroides</taxon>
    </lineage>
</organism>
<evidence type="ECO:0000256" key="3">
    <source>
        <dbReference type="ARBA" id="ARBA00022598"/>
    </source>
</evidence>
<dbReference type="GO" id="GO:0005829">
    <property type="term" value="C:cytosol"/>
    <property type="evidence" value="ECO:0007669"/>
    <property type="project" value="TreeGrafter"/>
</dbReference>
<comment type="miscellaneous">
    <text evidence="8">The reaction proceeds by a bi uni uni bi ping pong mechanism.</text>
</comment>
<evidence type="ECO:0000256" key="1">
    <source>
        <dbReference type="ARBA" id="ARBA00004990"/>
    </source>
</evidence>
<keyword evidence="8" id="KW-0963">Cytoplasm</keyword>
<accession>A0AAP9NCJ3</accession>
<dbReference type="RefSeq" id="WP_005775740.1">
    <property type="nucleotide sequence ID" value="NZ_CP054003.1"/>
</dbReference>
<evidence type="ECO:0000256" key="6">
    <source>
        <dbReference type="ARBA" id="ARBA00022840"/>
    </source>
</evidence>
<dbReference type="EC" id="6.3.2.1" evidence="8"/>
<dbReference type="Gene3D" id="3.40.50.620">
    <property type="entry name" value="HUPs"/>
    <property type="match status" value="1"/>
</dbReference>
<dbReference type="GO" id="GO:0015940">
    <property type="term" value="P:pantothenate biosynthetic process"/>
    <property type="evidence" value="ECO:0007669"/>
    <property type="project" value="UniProtKB-UniRule"/>
</dbReference>
<evidence type="ECO:0000256" key="4">
    <source>
        <dbReference type="ARBA" id="ARBA00022655"/>
    </source>
</evidence>